<sequence length="200" mass="22958">MRRTRSDGPLTEQATVSLAVNEFLHKKMDRVFDLFDADGNGVLEEDDYVALAQRLLDAYNVAPWSRRGKPIVAAYGLLWERLASDLDESGEGTISREEFHSSFQKHLLEENGFYEVHVPLIEAMVHLVDPDEKGALSRGDFCGLMRNFDVRESDSTAVFDELDMDDDDRLTVRELVRAFRVFYTDQDGRLPGNRLYGWIY</sequence>
<gene>
    <name evidence="2" type="ORF">J4573_03440</name>
</gene>
<accession>A0A939PAP8</accession>
<feature type="domain" description="EF-hand" evidence="1">
    <location>
        <begin position="150"/>
        <end position="185"/>
    </location>
</feature>
<reference evidence="2" key="1">
    <citation type="submission" date="2021-03" db="EMBL/GenBank/DDBJ databases">
        <authorList>
            <person name="Kanchanasin P."/>
            <person name="Saeng-In P."/>
            <person name="Phongsopitanun W."/>
            <person name="Yuki M."/>
            <person name="Kudo T."/>
            <person name="Ohkuma M."/>
            <person name="Tanasupawat S."/>
        </authorList>
    </citation>
    <scope>NUCLEOTIDE SEQUENCE</scope>
    <source>
        <strain evidence="2">GKU 128</strain>
    </source>
</reference>
<dbReference type="SMART" id="SM00054">
    <property type="entry name" value="EFh"/>
    <property type="match status" value="4"/>
</dbReference>
<organism evidence="2 3">
    <name type="scientific">Actinomadura barringtoniae</name>
    <dbReference type="NCBI Taxonomy" id="1427535"/>
    <lineage>
        <taxon>Bacteria</taxon>
        <taxon>Bacillati</taxon>
        <taxon>Actinomycetota</taxon>
        <taxon>Actinomycetes</taxon>
        <taxon>Streptosporangiales</taxon>
        <taxon>Thermomonosporaceae</taxon>
        <taxon>Actinomadura</taxon>
    </lineage>
</organism>
<dbReference type="PROSITE" id="PS50222">
    <property type="entry name" value="EF_HAND_2"/>
    <property type="match status" value="2"/>
</dbReference>
<dbReference type="InterPro" id="IPR018247">
    <property type="entry name" value="EF_Hand_1_Ca_BS"/>
</dbReference>
<dbReference type="GO" id="GO:0005509">
    <property type="term" value="F:calcium ion binding"/>
    <property type="evidence" value="ECO:0007669"/>
    <property type="project" value="InterPro"/>
</dbReference>
<dbReference type="Pfam" id="PF13833">
    <property type="entry name" value="EF-hand_8"/>
    <property type="match status" value="2"/>
</dbReference>
<dbReference type="Gene3D" id="1.10.238.10">
    <property type="entry name" value="EF-hand"/>
    <property type="match status" value="1"/>
</dbReference>
<evidence type="ECO:0000259" key="1">
    <source>
        <dbReference type="PROSITE" id="PS50222"/>
    </source>
</evidence>
<dbReference type="PROSITE" id="PS00018">
    <property type="entry name" value="EF_HAND_1"/>
    <property type="match status" value="3"/>
</dbReference>
<evidence type="ECO:0000313" key="3">
    <source>
        <dbReference type="Proteomes" id="UP000669179"/>
    </source>
</evidence>
<dbReference type="SUPFAM" id="SSF47473">
    <property type="entry name" value="EF-hand"/>
    <property type="match status" value="1"/>
</dbReference>
<feature type="domain" description="EF-hand" evidence="1">
    <location>
        <begin position="23"/>
        <end position="58"/>
    </location>
</feature>
<dbReference type="InterPro" id="IPR002048">
    <property type="entry name" value="EF_hand_dom"/>
</dbReference>
<dbReference type="EMBL" id="JAGEOJ010000001">
    <property type="protein sequence ID" value="MBO2446129.1"/>
    <property type="molecule type" value="Genomic_DNA"/>
</dbReference>
<dbReference type="AlphaFoldDB" id="A0A939PAP8"/>
<name>A0A939PAP8_9ACTN</name>
<dbReference type="Proteomes" id="UP000669179">
    <property type="component" value="Unassembled WGS sequence"/>
</dbReference>
<evidence type="ECO:0000313" key="2">
    <source>
        <dbReference type="EMBL" id="MBO2446129.1"/>
    </source>
</evidence>
<protein>
    <submittedName>
        <fullName evidence="2">EF-hand domain-containing protein</fullName>
    </submittedName>
</protein>
<dbReference type="RefSeq" id="WP_208253695.1">
    <property type="nucleotide sequence ID" value="NZ_JAGEOJ010000001.1"/>
</dbReference>
<proteinExistence type="predicted"/>
<comment type="caution">
    <text evidence="2">The sequence shown here is derived from an EMBL/GenBank/DDBJ whole genome shotgun (WGS) entry which is preliminary data.</text>
</comment>
<keyword evidence="3" id="KW-1185">Reference proteome</keyword>
<dbReference type="InterPro" id="IPR011992">
    <property type="entry name" value="EF-hand-dom_pair"/>
</dbReference>